<evidence type="ECO:0000313" key="1">
    <source>
        <dbReference type="EMBL" id="KPU45686.1"/>
    </source>
</evidence>
<organism evidence="1 2">
    <name type="scientific">Oxobacter pfennigii</name>
    <dbReference type="NCBI Taxonomy" id="36849"/>
    <lineage>
        <taxon>Bacteria</taxon>
        <taxon>Bacillati</taxon>
        <taxon>Bacillota</taxon>
        <taxon>Clostridia</taxon>
        <taxon>Eubacteriales</taxon>
        <taxon>Clostridiaceae</taxon>
        <taxon>Oxobacter</taxon>
    </lineage>
</organism>
<reference evidence="1 2" key="1">
    <citation type="submission" date="2015-09" db="EMBL/GenBank/DDBJ databases">
        <title>Genome sequence of Oxobacter pfennigii DSM 3222.</title>
        <authorList>
            <person name="Poehlein A."/>
            <person name="Bengelsdorf F.R."/>
            <person name="Schiel-Bengelsdorf B."/>
            <person name="Duerre P."/>
            <person name="Daniel R."/>
        </authorList>
    </citation>
    <scope>NUCLEOTIDE SEQUENCE [LARGE SCALE GENOMIC DNA]</scope>
    <source>
        <strain evidence="1 2">DSM 3222</strain>
    </source>
</reference>
<dbReference type="PANTHER" id="PTHR42967">
    <property type="entry name" value="METAL DEPENDENT HYDROLASE"/>
    <property type="match status" value="1"/>
</dbReference>
<comment type="caution">
    <text evidence="1">The sequence shown here is derived from an EMBL/GenBank/DDBJ whole genome shotgun (WGS) entry which is preliminary data.</text>
</comment>
<evidence type="ECO:0000313" key="2">
    <source>
        <dbReference type="Proteomes" id="UP000050326"/>
    </source>
</evidence>
<dbReference type="SUPFAM" id="SSF56281">
    <property type="entry name" value="Metallo-hydrolase/oxidoreductase"/>
    <property type="match status" value="1"/>
</dbReference>
<accession>A0A0P8WD38</accession>
<dbReference type="PANTHER" id="PTHR42967:SF1">
    <property type="entry name" value="MBL FOLD METALLO-HYDROLASE"/>
    <property type="match status" value="1"/>
</dbReference>
<dbReference type="AlphaFoldDB" id="A0A0P8WD38"/>
<dbReference type="STRING" id="36849.OXPF_09190"/>
<dbReference type="InterPro" id="IPR036866">
    <property type="entry name" value="RibonucZ/Hydroxyglut_hydro"/>
</dbReference>
<dbReference type="Proteomes" id="UP000050326">
    <property type="component" value="Unassembled WGS sequence"/>
</dbReference>
<dbReference type="PATRIC" id="fig|36849.3.peg.984"/>
<dbReference type="EMBL" id="LKET01000021">
    <property type="protein sequence ID" value="KPU45686.1"/>
    <property type="molecule type" value="Genomic_DNA"/>
</dbReference>
<keyword evidence="2" id="KW-1185">Reference proteome</keyword>
<dbReference type="RefSeq" id="WP_054874021.1">
    <property type="nucleotide sequence ID" value="NZ_LKET01000021.1"/>
</dbReference>
<dbReference type="OrthoDB" id="36975at2"/>
<protein>
    <submittedName>
        <fullName evidence="1">Beta-lactamase superfamily domain protein</fullName>
    </submittedName>
</protein>
<dbReference type="Gene3D" id="3.60.15.10">
    <property type="entry name" value="Ribonuclease Z/Hydroxyacylglutathione hydrolase-like"/>
    <property type="match status" value="1"/>
</dbReference>
<proteinExistence type="predicted"/>
<name>A0A0P8WD38_9CLOT</name>
<gene>
    <name evidence="1" type="ORF">OXPF_09190</name>
</gene>
<sequence length="244" mass="28477">MKKKNIKIYYLYNSGFTVETENCFLIFDYFKDSVLKGEKSISNGAIGEDDLRIDKKIFVFSSHSHADHFNKVILKWQNIRPDITYILSSDIKLGYAKENIKYLSPYEEINLGDIIIKAYGSTDIGVSFYILADGVSIFHSGDLNWWYWWDDTPEEIEKAEKAFKEEIEKIKGNKIDIAFFPVDPRLEHNYSKGGEYFIKEITPSYFIPMHFGVTYEITEKFAHLMKDSPVKVLKLSRRGQEMIL</sequence>